<keyword evidence="1" id="KW-0175">Coiled coil</keyword>
<reference evidence="3" key="1">
    <citation type="submission" date="2021-03" db="EMBL/GenBank/DDBJ databases">
        <title>Draft genome sequence of rust myrtle Austropuccinia psidii MF-1, a brazilian biotype.</title>
        <authorList>
            <person name="Quecine M.C."/>
            <person name="Pachon D.M.R."/>
            <person name="Bonatelli M.L."/>
            <person name="Correr F.H."/>
            <person name="Franceschini L.M."/>
            <person name="Leite T.F."/>
            <person name="Margarido G.R.A."/>
            <person name="Almeida C.A."/>
            <person name="Ferrarezi J.A."/>
            <person name="Labate C.A."/>
        </authorList>
    </citation>
    <scope>NUCLEOTIDE SEQUENCE</scope>
    <source>
        <strain evidence="3">MF-1</strain>
    </source>
</reference>
<feature type="region of interest" description="Disordered" evidence="2">
    <location>
        <begin position="1339"/>
        <end position="1421"/>
    </location>
</feature>
<organism evidence="3 4">
    <name type="scientific">Austropuccinia psidii MF-1</name>
    <dbReference type="NCBI Taxonomy" id="1389203"/>
    <lineage>
        <taxon>Eukaryota</taxon>
        <taxon>Fungi</taxon>
        <taxon>Dikarya</taxon>
        <taxon>Basidiomycota</taxon>
        <taxon>Pucciniomycotina</taxon>
        <taxon>Pucciniomycetes</taxon>
        <taxon>Pucciniales</taxon>
        <taxon>Sphaerophragmiaceae</taxon>
        <taxon>Austropuccinia</taxon>
    </lineage>
</organism>
<feature type="compositionally biased region" description="Basic and acidic residues" evidence="2">
    <location>
        <begin position="1219"/>
        <end position="1228"/>
    </location>
</feature>
<feature type="compositionally biased region" description="Low complexity" evidence="2">
    <location>
        <begin position="1"/>
        <end position="23"/>
    </location>
</feature>
<feature type="region of interest" description="Disordered" evidence="2">
    <location>
        <begin position="490"/>
        <end position="522"/>
    </location>
</feature>
<feature type="region of interest" description="Disordered" evidence="2">
    <location>
        <begin position="1049"/>
        <end position="1091"/>
    </location>
</feature>
<feature type="region of interest" description="Disordered" evidence="2">
    <location>
        <begin position="1169"/>
        <end position="1190"/>
    </location>
</feature>
<protein>
    <submittedName>
        <fullName evidence="3">Uncharacterized protein</fullName>
    </submittedName>
</protein>
<dbReference type="EMBL" id="AVOT02005973">
    <property type="protein sequence ID" value="MBW0480436.1"/>
    <property type="molecule type" value="Genomic_DNA"/>
</dbReference>
<gene>
    <name evidence="3" type="ORF">O181_020151</name>
</gene>
<evidence type="ECO:0000256" key="2">
    <source>
        <dbReference type="SAM" id="MobiDB-lite"/>
    </source>
</evidence>
<comment type="caution">
    <text evidence="3">The sequence shown here is derived from an EMBL/GenBank/DDBJ whole genome shotgun (WGS) entry which is preliminary data.</text>
</comment>
<accession>A0A9Q3C8I9</accession>
<dbReference type="Proteomes" id="UP000765509">
    <property type="component" value="Unassembled WGS sequence"/>
</dbReference>
<feature type="compositionally biased region" description="Polar residues" evidence="2">
    <location>
        <begin position="408"/>
        <end position="420"/>
    </location>
</feature>
<feature type="compositionally biased region" description="Polar residues" evidence="2">
    <location>
        <begin position="1049"/>
        <end position="1060"/>
    </location>
</feature>
<evidence type="ECO:0000313" key="4">
    <source>
        <dbReference type="Proteomes" id="UP000765509"/>
    </source>
</evidence>
<feature type="compositionally biased region" description="Polar residues" evidence="2">
    <location>
        <begin position="372"/>
        <end position="400"/>
    </location>
</feature>
<feature type="compositionally biased region" description="Basic and acidic residues" evidence="2">
    <location>
        <begin position="1468"/>
        <end position="1478"/>
    </location>
</feature>
<feature type="compositionally biased region" description="Low complexity" evidence="2">
    <location>
        <begin position="46"/>
        <end position="56"/>
    </location>
</feature>
<proteinExistence type="predicted"/>
<evidence type="ECO:0000313" key="3">
    <source>
        <dbReference type="EMBL" id="MBW0480436.1"/>
    </source>
</evidence>
<dbReference type="OrthoDB" id="2564267at2759"/>
<name>A0A9Q3C8I9_9BASI</name>
<feature type="region of interest" description="Disordered" evidence="2">
    <location>
        <begin position="1123"/>
        <end position="1146"/>
    </location>
</feature>
<feature type="compositionally biased region" description="Low complexity" evidence="2">
    <location>
        <begin position="499"/>
        <end position="513"/>
    </location>
</feature>
<feature type="region of interest" description="Disordered" evidence="2">
    <location>
        <begin position="1"/>
        <end position="61"/>
    </location>
</feature>
<feature type="region of interest" description="Disordered" evidence="2">
    <location>
        <begin position="1454"/>
        <end position="1502"/>
    </location>
</feature>
<feature type="coiled-coil region" evidence="1">
    <location>
        <begin position="829"/>
        <end position="872"/>
    </location>
</feature>
<feature type="region of interest" description="Disordered" evidence="2">
    <location>
        <begin position="1218"/>
        <end position="1239"/>
    </location>
</feature>
<feature type="region of interest" description="Disordered" evidence="2">
    <location>
        <begin position="359"/>
        <end position="454"/>
    </location>
</feature>
<keyword evidence="4" id="KW-1185">Reference proteome</keyword>
<sequence>MSTSRPSSPLLRSRPSFNNLNSNHHLHPSRESRPPSIFKSIHHKSSNPSSNQQRPQTKSFKAPVPFNRLQLAAALIEYDHSQNGNPNNDQHLNLSSTFQIENSSEINWSLQNPSNQVTLHHQVKQAALSAIFIPFRQTIQNSKSKDFFSDLSLPIHQSNLSNNNSGFSLVSKISNSHVPLFSSGHIRESLDGLIETVSNHNQINLDHKGKNKDNDNKIALLSVWGLDNLLSDSNQTKKNQAPTPQINQLDHLASIQLKNRSDVKSDLFDFHFSQIRLESQNPSSSIDFFSDDKINNLNNSTQLTNFDSDQPIDDETLLRQRIGHDPAGRQIWRPQSVMELRDFTDQFNHLKFSKNLQNHQRSVFKQAHSRSRANSGIHIQTNTKLRTQSISSNKLVNNNPHHQRKSQLSRSKSYRCQSKAGNLPRPGPFESTNNTTKSRPRRKSTFDIPSSNPLNLITPLQGLSKCLHHRCKSLPSLPHPSTLEDHFIRSKKSSTNTVSSPPHHSIHSSKGPSLASHDVLSESKIRKRTSADIVQRYKESMALLENQEEIESGSKTRKSFSLSTNLINPMGSNTNSQLGESKFSLGAPKDFTSRFDPKVTSVLTQVSTSRFRQRDDSDGFDARSLDEHYNKAFEYDQDNDNQLADEIDDQEDKGVVYEELGRIRFPTALKPLVLIMPIPLTPAEPEPEVEPDPIDQVVEDDQNRNLEEIQTPQKLRPAGRLYGRSLIDELNSRKGAPKSRQPAFAGGGRPKMFSNHLSTQDITRPGSIYSSFDPAFNENLFMPKSTHSKLFMANQAKDVTQIKFNQALINSSKARKSVFGMDKIMLAELEKLKKIKAEEDKEMRELEAKAEAKEAKKQLKKGKKKVNVLEEHVGVIDKTINRISHMNDWDTMLEKANRSPIPASPSSLPAPSPALPPMLIPPVICSDQMSDIGNWFNDKSVNEIHPSINQLDKDDGKLGNVHSLAPKLELQAEGMDYKPFTNEFNDLPIRHQVLAKNEAESFLFSARAHTPIQGFNNTGGGESDGDQEDHEPLVSVARHKRERQSRLHQSMLRNVNQVTNADDDDVPLSKHQKSTLIKPSNNLDEDDNRPLSQIVTKPFPMVTSTYPLPRKLNQKNLDQCSRYSHLPHRHPDQMNSVPPSASDHDTDEELPLGIRATILLAKSHPPIDLTTDDLEEPIGSGGSDQSDDDIPLGVRALHLPALDSEQLHTPLAVPISTEGSEKVEREVETSSDEDNVPLGYRVSKPPLFLEAQHAKTHKDLMNLGFNPQLAQVMASSSKSIGGKSDDIPLGVKCDDDIPLAKRASTLNPMFSFPNKSNLNYLYNPNNQMISTYLAPQISTISDEDDDNDDVPLAQRPSMLPSKSQTSNHDIGAEIKVKSSNSSNEDDSKISSSPDGVASFLRKEKEKSDNPPASEMKSDTARQNTLAALEGRVNPDEEHEDDDVPLGVTRAAHTSMSGLQAIQTKKKQKETSVERDELKPTAPDGESLQDSRANNDDDDDVPLGIQSQLNLRQSIAQNNSMMIENTYLSTLNQPHFPSSFIQQPHHLLNINLFPPPPTQSFNFFNPNQLNPPHHFYDPNQHQNPKDEAYLELISKWRKDIE</sequence>
<evidence type="ECO:0000256" key="1">
    <source>
        <dbReference type="SAM" id="Coils"/>
    </source>
</evidence>